<dbReference type="Proteomes" id="UP000627166">
    <property type="component" value="Unassembled WGS sequence"/>
</dbReference>
<gene>
    <name evidence="2" type="ORF">H9637_03315</name>
</gene>
<dbReference type="SUPFAM" id="SSF53067">
    <property type="entry name" value="Actin-like ATPase domain"/>
    <property type="match status" value="2"/>
</dbReference>
<name>A0ABR8YPA7_9CLOT</name>
<evidence type="ECO:0000313" key="3">
    <source>
        <dbReference type="Proteomes" id="UP000627166"/>
    </source>
</evidence>
<comment type="caution">
    <text evidence="2">The sequence shown here is derived from an EMBL/GenBank/DDBJ whole genome shotgun (WGS) entry which is preliminary data.</text>
</comment>
<dbReference type="PANTHER" id="PTHR43190:SF3">
    <property type="entry name" value="N-ACETYL-D-GLUCOSAMINE KINASE"/>
    <property type="match status" value="1"/>
</dbReference>
<dbReference type="RefSeq" id="WP_191739060.1">
    <property type="nucleotide sequence ID" value="NZ_JACSQB010000029.1"/>
</dbReference>
<dbReference type="InterPro" id="IPR002731">
    <property type="entry name" value="ATPase_BadF"/>
</dbReference>
<sequence>MGYYIGIDGGGTKTICLLGNQNNEVIDSFKAGPTNYHSIGVKQTEEVFSSMFTYFYDKHNIDKENIAVICLGGAGIDCKDDENLLKNIFRTLGYKNKLLIFNDSITTLVGANGHMRDAILISGTGSISYGIDIHGNAVRVGGWGHIIDDEGSGFAIGRDALKKIMESYDGRSEKTILWEKVSKNLGISDYEELIPFIYNSEKQHIADLAPLVLESYYSDKISKDIIDKAVEDLFKMVKTLSLKMKIQNFQLSFGGSILLKSSLMNNLLKKKINEEFPEVIIHAPYADSAHGALTLALKSNGY</sequence>
<dbReference type="Gene3D" id="3.30.420.40">
    <property type="match status" value="2"/>
</dbReference>
<proteinExistence type="predicted"/>
<evidence type="ECO:0000313" key="2">
    <source>
        <dbReference type="EMBL" id="MBD8046082.1"/>
    </source>
</evidence>
<organism evidence="2 3">
    <name type="scientific">Clostridium faecium</name>
    <dbReference type="NCBI Taxonomy" id="2762223"/>
    <lineage>
        <taxon>Bacteria</taxon>
        <taxon>Bacillati</taxon>
        <taxon>Bacillota</taxon>
        <taxon>Clostridia</taxon>
        <taxon>Eubacteriales</taxon>
        <taxon>Clostridiaceae</taxon>
        <taxon>Clostridium</taxon>
    </lineage>
</organism>
<dbReference type="InterPro" id="IPR052519">
    <property type="entry name" value="Euk-type_GlcNAc_Kinase"/>
</dbReference>
<dbReference type="CDD" id="cd24007">
    <property type="entry name" value="ASKHA_NBD_eukNAGK-like"/>
    <property type="match status" value="1"/>
</dbReference>
<accession>A0ABR8YPA7</accession>
<dbReference type="PANTHER" id="PTHR43190">
    <property type="entry name" value="N-ACETYL-D-GLUCOSAMINE KINASE"/>
    <property type="match status" value="1"/>
</dbReference>
<evidence type="ECO:0000259" key="1">
    <source>
        <dbReference type="Pfam" id="PF01869"/>
    </source>
</evidence>
<dbReference type="InterPro" id="IPR043129">
    <property type="entry name" value="ATPase_NBD"/>
</dbReference>
<reference evidence="2 3" key="1">
    <citation type="submission" date="2020-08" db="EMBL/GenBank/DDBJ databases">
        <title>A Genomic Blueprint of the Chicken Gut Microbiome.</title>
        <authorList>
            <person name="Gilroy R."/>
            <person name="Ravi A."/>
            <person name="Getino M."/>
            <person name="Pursley I."/>
            <person name="Horton D.L."/>
            <person name="Alikhan N.-F."/>
            <person name="Baker D."/>
            <person name="Gharbi K."/>
            <person name="Hall N."/>
            <person name="Watson M."/>
            <person name="Adriaenssens E.M."/>
            <person name="Foster-Nyarko E."/>
            <person name="Jarju S."/>
            <person name="Secka A."/>
            <person name="Antonio M."/>
            <person name="Oren A."/>
            <person name="Chaudhuri R."/>
            <person name="La Ragione R.M."/>
            <person name="Hildebrand F."/>
            <person name="Pallen M.J."/>
        </authorList>
    </citation>
    <scope>NUCLEOTIDE SEQUENCE [LARGE SCALE GENOMIC DNA]</scope>
    <source>
        <strain evidence="2 3">N37</strain>
    </source>
</reference>
<keyword evidence="3" id="KW-1185">Reference proteome</keyword>
<feature type="domain" description="ATPase BadF/BadG/BcrA/BcrD type" evidence="1">
    <location>
        <begin position="5"/>
        <end position="296"/>
    </location>
</feature>
<dbReference type="Pfam" id="PF01869">
    <property type="entry name" value="BcrAD_BadFG"/>
    <property type="match status" value="1"/>
</dbReference>
<dbReference type="EMBL" id="JACSQB010000029">
    <property type="protein sequence ID" value="MBD8046082.1"/>
    <property type="molecule type" value="Genomic_DNA"/>
</dbReference>
<protein>
    <recommendedName>
        <fullName evidence="1">ATPase BadF/BadG/BcrA/BcrD type domain-containing protein</fullName>
    </recommendedName>
</protein>